<dbReference type="Proteomes" id="UP000245946">
    <property type="component" value="Unassembled WGS sequence"/>
</dbReference>
<organism evidence="1 2">
    <name type="scientific">Tilletiopsis washingtonensis</name>
    <dbReference type="NCBI Taxonomy" id="58919"/>
    <lineage>
        <taxon>Eukaryota</taxon>
        <taxon>Fungi</taxon>
        <taxon>Dikarya</taxon>
        <taxon>Basidiomycota</taxon>
        <taxon>Ustilaginomycotina</taxon>
        <taxon>Exobasidiomycetes</taxon>
        <taxon>Entylomatales</taxon>
        <taxon>Entylomatales incertae sedis</taxon>
        <taxon>Tilletiopsis</taxon>
    </lineage>
</organism>
<gene>
    <name evidence="1" type="ORF">FA09DRAFT_231145</name>
</gene>
<proteinExistence type="predicted"/>
<evidence type="ECO:0000313" key="1">
    <source>
        <dbReference type="EMBL" id="PWN99433.1"/>
    </source>
</evidence>
<name>A0A316ZGL9_9BASI</name>
<reference evidence="1 2" key="1">
    <citation type="journal article" date="2018" name="Mol. Biol. Evol.">
        <title>Broad Genomic Sampling Reveals a Smut Pathogenic Ancestry of the Fungal Clade Ustilaginomycotina.</title>
        <authorList>
            <person name="Kijpornyongpan T."/>
            <person name="Mondo S.J."/>
            <person name="Barry K."/>
            <person name="Sandor L."/>
            <person name="Lee J."/>
            <person name="Lipzen A."/>
            <person name="Pangilinan J."/>
            <person name="LaButti K."/>
            <person name="Hainaut M."/>
            <person name="Henrissat B."/>
            <person name="Grigoriev I.V."/>
            <person name="Spatafora J.W."/>
            <person name="Aime M.C."/>
        </authorList>
    </citation>
    <scope>NUCLEOTIDE SEQUENCE [LARGE SCALE GENOMIC DNA]</scope>
    <source>
        <strain evidence="1 2">MCA 4186</strain>
    </source>
</reference>
<sequence>MLLRLSLSRYIGTVLDHGLAVSCMLSCALSGFPHTAVPSRCACRPATPEWTLLPRRALSEQRMCWGTSSRPRFHLRRRSVLPSAASRGGPAAAFWYGERQEVASAEETEETARQARSSCKDDSLPDTSCLLVAALNTSLETTPEMMSAFIARL</sequence>
<dbReference type="GeneID" id="37267140"/>
<keyword evidence="2" id="KW-1185">Reference proteome</keyword>
<accession>A0A316ZGL9</accession>
<protein>
    <submittedName>
        <fullName evidence="1">Uncharacterized protein</fullName>
    </submittedName>
</protein>
<evidence type="ECO:0000313" key="2">
    <source>
        <dbReference type="Proteomes" id="UP000245946"/>
    </source>
</evidence>
<dbReference type="EMBL" id="KZ819288">
    <property type="protein sequence ID" value="PWN99433.1"/>
    <property type="molecule type" value="Genomic_DNA"/>
</dbReference>
<dbReference type="RefSeq" id="XP_025599712.1">
    <property type="nucleotide sequence ID" value="XM_025739594.1"/>
</dbReference>
<dbReference type="AlphaFoldDB" id="A0A316ZGL9"/>